<keyword evidence="1" id="KW-0472">Membrane</keyword>
<reference evidence="2" key="1">
    <citation type="submission" date="2021-05" db="EMBL/GenBank/DDBJ databases">
        <authorList>
            <person name="Alioto T."/>
            <person name="Alioto T."/>
            <person name="Gomez Garrido J."/>
        </authorList>
    </citation>
    <scope>NUCLEOTIDE SEQUENCE</scope>
</reference>
<proteinExistence type="predicted"/>
<evidence type="ECO:0000256" key="1">
    <source>
        <dbReference type="SAM" id="Phobius"/>
    </source>
</evidence>
<evidence type="ECO:0000313" key="2">
    <source>
        <dbReference type="EMBL" id="CAG6744800.1"/>
    </source>
</evidence>
<dbReference type="EMBL" id="HBUF01475855">
    <property type="protein sequence ID" value="CAG6744800.1"/>
    <property type="molecule type" value="Transcribed_RNA"/>
</dbReference>
<feature type="transmembrane region" description="Helical" evidence="1">
    <location>
        <begin position="35"/>
        <end position="56"/>
    </location>
</feature>
<feature type="transmembrane region" description="Helical" evidence="1">
    <location>
        <begin position="76"/>
        <end position="96"/>
    </location>
</feature>
<accession>A0A8D8ZC47</accession>
<feature type="transmembrane region" description="Helical" evidence="1">
    <location>
        <begin position="108"/>
        <end position="127"/>
    </location>
</feature>
<dbReference type="EMBL" id="HBUF01661666">
    <property type="protein sequence ID" value="CAG6788779.1"/>
    <property type="molecule type" value="Transcribed_RNA"/>
</dbReference>
<protein>
    <submittedName>
        <fullName evidence="2">Uncharacterized protein</fullName>
    </submittedName>
</protein>
<sequence>MMEVKTETPSTFLRASQVDISEVDKRERIGIQGRGHLSSSVFCMSHYLLVFFSGCLNTSPCHWRRLPPTSFVHCTLEMLCISYIFVLWVISLYLWTSALSSKPFVSKRFFVFVLVLGVFVIALEVSLL</sequence>
<name>A0A8D8ZC47_9HEMI</name>
<organism evidence="2">
    <name type="scientific">Cacopsylla melanoneura</name>
    <dbReference type="NCBI Taxonomy" id="428564"/>
    <lineage>
        <taxon>Eukaryota</taxon>
        <taxon>Metazoa</taxon>
        <taxon>Ecdysozoa</taxon>
        <taxon>Arthropoda</taxon>
        <taxon>Hexapoda</taxon>
        <taxon>Insecta</taxon>
        <taxon>Pterygota</taxon>
        <taxon>Neoptera</taxon>
        <taxon>Paraneoptera</taxon>
        <taxon>Hemiptera</taxon>
        <taxon>Sternorrhyncha</taxon>
        <taxon>Psylloidea</taxon>
        <taxon>Psyllidae</taxon>
        <taxon>Psyllinae</taxon>
        <taxon>Cacopsylla</taxon>
    </lineage>
</organism>
<keyword evidence="1" id="KW-1133">Transmembrane helix</keyword>
<keyword evidence="1" id="KW-0812">Transmembrane</keyword>
<dbReference type="AlphaFoldDB" id="A0A8D8ZC47"/>